<feature type="domain" description="EF-hand" evidence="4">
    <location>
        <begin position="111"/>
        <end position="146"/>
    </location>
</feature>
<evidence type="ECO:0000256" key="1">
    <source>
        <dbReference type="ARBA" id="ARBA00022723"/>
    </source>
</evidence>
<dbReference type="InterPro" id="IPR011992">
    <property type="entry name" value="EF-hand-dom_pair"/>
</dbReference>
<keyword evidence="1" id="KW-0479">Metal-binding</keyword>
<dbReference type="PANTHER" id="PTHR34524:SF6">
    <property type="entry name" value="CALCYPHOSINE LIKE"/>
    <property type="match status" value="1"/>
</dbReference>
<dbReference type="AlphaFoldDB" id="A0A095AXY0"/>
<protein>
    <submittedName>
        <fullName evidence="6">Calcyphosin-like protein</fullName>
    </submittedName>
</protein>
<feature type="domain" description="EF-hand" evidence="4">
    <location>
        <begin position="48"/>
        <end position="74"/>
    </location>
</feature>
<dbReference type="GO" id="GO:0005509">
    <property type="term" value="F:calcium ion binding"/>
    <property type="evidence" value="ECO:0007669"/>
    <property type="project" value="InterPro"/>
</dbReference>
<dbReference type="EMBL" id="AMPZ03000002">
    <property type="protein sequence ID" value="KAH9590658.1"/>
    <property type="molecule type" value="Genomic_DNA"/>
</dbReference>
<dbReference type="PANTHER" id="PTHR34524">
    <property type="entry name" value="CALCYPHOSIN"/>
    <property type="match status" value="1"/>
</dbReference>
<keyword evidence="7" id="KW-1185">Reference proteome</keyword>
<dbReference type="PROSITE" id="PS00018">
    <property type="entry name" value="EF_HAND_1"/>
    <property type="match status" value="1"/>
</dbReference>
<dbReference type="Gene3D" id="1.10.238.10">
    <property type="entry name" value="EF-hand"/>
    <property type="match status" value="2"/>
</dbReference>
<evidence type="ECO:0000313" key="7">
    <source>
        <dbReference type="Proteomes" id="UP000471633"/>
    </source>
</evidence>
<keyword evidence="2" id="KW-0677">Repeat</keyword>
<reference evidence="5" key="2">
    <citation type="journal article" date="2019" name="Gigascience">
        <title>High-quality Schistosoma haematobium genome achieved by single-molecule and long-range sequencing.</title>
        <authorList>
            <person name="Stroehlein A.J."/>
            <person name="Korhonen P.K."/>
            <person name="Chong T.M."/>
            <person name="Lim Y.L."/>
            <person name="Chan K.G."/>
            <person name="Webster B."/>
            <person name="Rollinson D."/>
            <person name="Brindley P.J."/>
            <person name="Gasser R.B."/>
            <person name="Young N.D."/>
        </authorList>
    </citation>
    <scope>NUCLEOTIDE SEQUENCE</scope>
</reference>
<reference evidence="5" key="3">
    <citation type="submission" date="2021-06" db="EMBL/GenBank/DDBJ databases">
        <title>Chromosome-level genome assembly for S. haematobium.</title>
        <authorList>
            <person name="Stroehlein A.J."/>
        </authorList>
    </citation>
    <scope>NUCLEOTIDE SEQUENCE</scope>
</reference>
<feature type="domain" description="EF-hand" evidence="4">
    <location>
        <begin position="75"/>
        <end position="110"/>
    </location>
</feature>
<dbReference type="InterPro" id="IPR018247">
    <property type="entry name" value="EF_Hand_1_Ca_BS"/>
</dbReference>
<dbReference type="STRING" id="6185.A0A095AXY0"/>
<evidence type="ECO:0000256" key="2">
    <source>
        <dbReference type="ARBA" id="ARBA00022737"/>
    </source>
</evidence>
<dbReference type="GO" id="GO:0043226">
    <property type="term" value="C:organelle"/>
    <property type="evidence" value="ECO:0007669"/>
    <property type="project" value="UniProtKB-ARBA"/>
</dbReference>
<accession>A0A095AXY0</accession>
<gene>
    <name evidence="5" type="ORF">MS3_00003254</name>
    <name evidence="6" type="ORF">MS3_08004</name>
</gene>
<dbReference type="PROSITE" id="PS50222">
    <property type="entry name" value="EF_HAND_2"/>
    <property type="match status" value="3"/>
</dbReference>
<dbReference type="EMBL" id="KL251232">
    <property type="protein sequence ID" value="KGB39566.1"/>
    <property type="molecule type" value="Genomic_DNA"/>
</dbReference>
<name>A0A095AXY0_SCHHA</name>
<dbReference type="KEGG" id="shx:MS3_00003254"/>
<evidence type="ECO:0000259" key="4">
    <source>
        <dbReference type="PROSITE" id="PS50222"/>
    </source>
</evidence>
<sequence length="208" mass="23746">MTASEADIRDLQSNVRKVLTSTKDPLEKLRCQCLLRGANGIYGFGKQFRIMDDDGSKSLSKEEFKKGCHDFGCNLTPEEVDVLFRMVDKDGSGTIIFDEFLRALRPPMSNSRIDVVRKAFNKMDKTGDGKITLDDLHNVYQVKYDAKYTSGRATEDQVLREFLKTFENEKSVDGVVTWEEFLNYYSGVSASIDSDSYFELMMWKAYGL</sequence>
<organism evidence="6">
    <name type="scientific">Schistosoma haematobium</name>
    <name type="common">Blood fluke</name>
    <dbReference type="NCBI Taxonomy" id="6185"/>
    <lineage>
        <taxon>Eukaryota</taxon>
        <taxon>Metazoa</taxon>
        <taxon>Spiralia</taxon>
        <taxon>Lophotrochozoa</taxon>
        <taxon>Platyhelminthes</taxon>
        <taxon>Trematoda</taxon>
        <taxon>Digenea</taxon>
        <taxon>Strigeidida</taxon>
        <taxon>Schistosomatoidea</taxon>
        <taxon>Schistosomatidae</taxon>
        <taxon>Schistosoma</taxon>
    </lineage>
</organism>
<dbReference type="InterPro" id="IPR051581">
    <property type="entry name" value="Ca-bind"/>
</dbReference>
<dbReference type="SMART" id="SM00054">
    <property type="entry name" value="EFh"/>
    <property type="match status" value="3"/>
</dbReference>
<dbReference type="FunFam" id="1.10.238.10:FF:000178">
    <property type="entry name" value="Calmodulin-2 A"/>
    <property type="match status" value="1"/>
</dbReference>
<dbReference type="GeneID" id="24595266"/>
<evidence type="ECO:0000256" key="3">
    <source>
        <dbReference type="ARBA" id="ARBA00022837"/>
    </source>
</evidence>
<reference evidence="6" key="1">
    <citation type="journal article" date="2012" name="Nat. Genet.">
        <title>Whole-genome sequence of Schistosoma haematobium.</title>
        <authorList>
            <person name="Young N.D."/>
            <person name="Jex A.R."/>
            <person name="Li B."/>
            <person name="Liu S."/>
            <person name="Yang L."/>
            <person name="Xiong Z."/>
            <person name="Li Y."/>
            <person name="Cantacessi C."/>
            <person name="Hall R.S."/>
            <person name="Xu X."/>
            <person name="Chen F."/>
            <person name="Wu X."/>
            <person name="Zerlotini A."/>
            <person name="Oliveira G."/>
            <person name="Hofmann A."/>
            <person name="Zhang G."/>
            <person name="Fang X."/>
            <person name="Kang Y."/>
            <person name="Campbell B.E."/>
            <person name="Loukas A."/>
            <person name="Ranganathan S."/>
            <person name="Rollinson D."/>
            <person name="Rinaldi G."/>
            <person name="Brindley P.J."/>
            <person name="Yang H."/>
            <person name="Wang J."/>
            <person name="Wang J."/>
            <person name="Gasser R.B."/>
        </authorList>
    </citation>
    <scope>NUCLEOTIDE SEQUENCE [LARGE SCALE GENOMIC DNA]</scope>
</reference>
<dbReference type="Pfam" id="PF13499">
    <property type="entry name" value="EF-hand_7"/>
    <property type="match status" value="2"/>
</dbReference>
<dbReference type="Proteomes" id="UP000471633">
    <property type="component" value="Unassembled WGS sequence"/>
</dbReference>
<evidence type="ECO:0000313" key="6">
    <source>
        <dbReference type="EMBL" id="KGB39566.1"/>
    </source>
</evidence>
<evidence type="ECO:0000313" key="5">
    <source>
        <dbReference type="EMBL" id="KAH9590658.1"/>
    </source>
</evidence>
<dbReference type="RefSeq" id="XP_012799325.1">
    <property type="nucleotide sequence ID" value="XM_012943871.3"/>
</dbReference>
<keyword evidence="3" id="KW-0106">Calcium</keyword>
<dbReference type="CDD" id="cd00051">
    <property type="entry name" value="EFh"/>
    <property type="match status" value="2"/>
</dbReference>
<proteinExistence type="predicted"/>
<dbReference type="SUPFAM" id="SSF47473">
    <property type="entry name" value="EF-hand"/>
    <property type="match status" value="1"/>
</dbReference>
<dbReference type="CTD" id="24595266"/>
<dbReference type="OrthoDB" id="444540at2759"/>
<dbReference type="InterPro" id="IPR002048">
    <property type="entry name" value="EF_hand_dom"/>
</dbReference>
<reference evidence="5" key="4">
    <citation type="journal article" date="2022" name="PLoS Pathog.">
        <title>Chromosome-level genome of Schistosoma haematobium underpins genome-wide explorations of molecular variation.</title>
        <authorList>
            <person name="Stroehlein A.J."/>
            <person name="Korhonen P.K."/>
            <person name="Lee V.V."/>
            <person name="Ralph S.A."/>
            <person name="Mentink-Kane M."/>
            <person name="You H."/>
            <person name="McManus D.P."/>
            <person name="Tchuente L.T."/>
            <person name="Stothard J.R."/>
            <person name="Kaur P."/>
            <person name="Dudchenko O."/>
            <person name="Aiden E.L."/>
            <person name="Yang B."/>
            <person name="Yang H."/>
            <person name="Emery A.M."/>
            <person name="Webster B.L."/>
            <person name="Brindley P.J."/>
            <person name="Rollinson D."/>
            <person name="Chang B.C.H."/>
            <person name="Gasser R.B."/>
            <person name="Young N.D."/>
        </authorList>
    </citation>
    <scope>NUCLEOTIDE SEQUENCE</scope>
</reference>